<comment type="caution">
    <text evidence="4">The sequence shown here is derived from an EMBL/GenBank/DDBJ whole genome shotgun (WGS) entry which is preliminary data.</text>
</comment>
<dbReference type="SUPFAM" id="SSF46785">
    <property type="entry name" value="Winged helix' DNA-binding domain"/>
    <property type="match status" value="1"/>
</dbReference>
<keyword evidence="5" id="KW-1185">Reference proteome</keyword>
<protein>
    <submittedName>
        <fullName evidence="4">ROK family transcriptional regulator</fullName>
    </submittedName>
</protein>
<feature type="domain" description="HTH crp-type" evidence="3">
    <location>
        <begin position="36"/>
        <end position="95"/>
    </location>
</feature>
<evidence type="ECO:0000313" key="5">
    <source>
        <dbReference type="Proteomes" id="UP001501594"/>
    </source>
</evidence>
<dbReference type="Gene3D" id="1.10.10.10">
    <property type="entry name" value="Winged helix-like DNA-binding domain superfamily/Winged helix DNA-binding domain"/>
    <property type="match status" value="1"/>
</dbReference>
<evidence type="ECO:0000256" key="1">
    <source>
        <dbReference type="ARBA" id="ARBA00006479"/>
    </source>
</evidence>
<dbReference type="Gene3D" id="3.30.420.40">
    <property type="match status" value="2"/>
</dbReference>
<dbReference type="InterPro" id="IPR036390">
    <property type="entry name" value="WH_DNA-bd_sf"/>
</dbReference>
<dbReference type="PANTHER" id="PTHR18964">
    <property type="entry name" value="ROK (REPRESSOR, ORF, KINASE) FAMILY"/>
    <property type="match status" value="1"/>
</dbReference>
<sequence length="390" mass="41334">MSDDVMTTAQEAAAPRRRRVSAKALPQHNRVHNRALILQALFHQGAMSRADLARQSGLTRPTVSVLVGELEADGIVSEIGQREDTRVGKPATLVEINRDAFHMIVLDLSSADRFVGAVVDLRGEIVERAEIEIDGAVREDAIARAIRLGERLSALTTRRILGIGVGSPGIVDDQGVVREALHLEWFDLALQERLGKHFQVPVRVANDANVAALGVHTFRDVPGLSLMVITIEHGVGVGLIIGGSLVEGEQFSAGEIGHVTVDTDSDGETGDLCTCGRRGCLEVVIGARYLSDRIEGLAESERDAALRSAGRALGVVTAPVISALNLNEVVLSGPSELLDGPFAEAALATVRARTLSVVGRGLSLRTTRGDTDLVFLGGASLVLRAELGVS</sequence>
<gene>
    <name evidence="4" type="ORF">GCM10022256_21070</name>
</gene>
<dbReference type="Pfam" id="PF13412">
    <property type="entry name" value="HTH_24"/>
    <property type="match status" value="1"/>
</dbReference>
<feature type="region of interest" description="Disordered" evidence="2">
    <location>
        <begin position="1"/>
        <end position="21"/>
    </location>
</feature>
<evidence type="ECO:0000313" key="4">
    <source>
        <dbReference type="EMBL" id="GAA4266495.1"/>
    </source>
</evidence>
<dbReference type="InterPro" id="IPR036388">
    <property type="entry name" value="WH-like_DNA-bd_sf"/>
</dbReference>
<proteinExistence type="inferred from homology"/>
<evidence type="ECO:0000259" key="3">
    <source>
        <dbReference type="SMART" id="SM00419"/>
    </source>
</evidence>
<feature type="compositionally biased region" description="Polar residues" evidence="2">
    <location>
        <begin position="1"/>
        <end position="10"/>
    </location>
</feature>
<dbReference type="EMBL" id="BAABAU010000001">
    <property type="protein sequence ID" value="GAA4266495.1"/>
    <property type="molecule type" value="Genomic_DNA"/>
</dbReference>
<dbReference type="SMART" id="SM00419">
    <property type="entry name" value="HTH_CRP"/>
    <property type="match status" value="1"/>
</dbReference>
<evidence type="ECO:0000256" key="2">
    <source>
        <dbReference type="SAM" id="MobiDB-lite"/>
    </source>
</evidence>
<dbReference type="InterPro" id="IPR012318">
    <property type="entry name" value="HTH_CRP"/>
</dbReference>
<dbReference type="PANTHER" id="PTHR18964:SF149">
    <property type="entry name" value="BIFUNCTIONAL UDP-N-ACETYLGLUCOSAMINE 2-EPIMERASE_N-ACETYLMANNOSAMINE KINASE"/>
    <property type="match status" value="1"/>
</dbReference>
<dbReference type="InterPro" id="IPR043129">
    <property type="entry name" value="ATPase_NBD"/>
</dbReference>
<comment type="similarity">
    <text evidence="1">Belongs to the ROK (NagC/XylR) family.</text>
</comment>
<name>A0ABP8E2L1_9MICO</name>
<dbReference type="InterPro" id="IPR049874">
    <property type="entry name" value="ROK_cs"/>
</dbReference>
<dbReference type="Pfam" id="PF00480">
    <property type="entry name" value="ROK"/>
    <property type="match status" value="1"/>
</dbReference>
<reference evidence="5" key="1">
    <citation type="journal article" date="2019" name="Int. J. Syst. Evol. Microbiol.">
        <title>The Global Catalogue of Microorganisms (GCM) 10K type strain sequencing project: providing services to taxonomists for standard genome sequencing and annotation.</title>
        <authorList>
            <consortium name="The Broad Institute Genomics Platform"/>
            <consortium name="The Broad Institute Genome Sequencing Center for Infectious Disease"/>
            <person name="Wu L."/>
            <person name="Ma J."/>
        </authorList>
    </citation>
    <scope>NUCLEOTIDE SEQUENCE [LARGE SCALE GENOMIC DNA]</scope>
    <source>
        <strain evidence="5">JCM 17442</strain>
    </source>
</reference>
<dbReference type="InterPro" id="IPR000600">
    <property type="entry name" value="ROK"/>
</dbReference>
<dbReference type="Proteomes" id="UP001501594">
    <property type="component" value="Unassembled WGS sequence"/>
</dbReference>
<organism evidence="4 5">
    <name type="scientific">Frondihabitans peucedani</name>
    <dbReference type="NCBI Taxonomy" id="598626"/>
    <lineage>
        <taxon>Bacteria</taxon>
        <taxon>Bacillati</taxon>
        <taxon>Actinomycetota</taxon>
        <taxon>Actinomycetes</taxon>
        <taxon>Micrococcales</taxon>
        <taxon>Microbacteriaceae</taxon>
        <taxon>Frondihabitans</taxon>
    </lineage>
</organism>
<dbReference type="PROSITE" id="PS01125">
    <property type="entry name" value="ROK"/>
    <property type="match status" value="1"/>
</dbReference>
<dbReference type="SUPFAM" id="SSF53067">
    <property type="entry name" value="Actin-like ATPase domain"/>
    <property type="match status" value="1"/>
</dbReference>
<dbReference type="RefSeq" id="WP_344795759.1">
    <property type="nucleotide sequence ID" value="NZ_BAABAU010000001.1"/>
</dbReference>
<accession>A0ABP8E2L1</accession>